<organism evidence="1 2">
    <name type="scientific">Phtheirospermum japonicum</name>
    <dbReference type="NCBI Taxonomy" id="374723"/>
    <lineage>
        <taxon>Eukaryota</taxon>
        <taxon>Viridiplantae</taxon>
        <taxon>Streptophyta</taxon>
        <taxon>Embryophyta</taxon>
        <taxon>Tracheophyta</taxon>
        <taxon>Spermatophyta</taxon>
        <taxon>Magnoliopsida</taxon>
        <taxon>eudicotyledons</taxon>
        <taxon>Gunneridae</taxon>
        <taxon>Pentapetalae</taxon>
        <taxon>asterids</taxon>
        <taxon>lamiids</taxon>
        <taxon>Lamiales</taxon>
        <taxon>Orobanchaceae</taxon>
        <taxon>Orobanchaceae incertae sedis</taxon>
        <taxon>Phtheirospermum</taxon>
    </lineage>
</organism>
<comment type="caution">
    <text evidence="1">The sequence shown here is derived from an EMBL/GenBank/DDBJ whole genome shotgun (WGS) entry which is preliminary data.</text>
</comment>
<accession>A0A830D7C6</accession>
<sequence>MPLSLSLPKSPKTCKIPTFLPSISCFSCSPSTVPRVCREELAIGIFQFHDMRGGKERLMEVSPESSSGERLVVRATTRVMFGCLGFCVTTSLEQAYLMKKMILGKLEWYLTISIPYTFLVLNMEASTPVDQEGMCKTFDPVSLGRCG</sequence>
<gene>
    <name evidence="1" type="ORF">PHJA_002905800</name>
</gene>
<protein>
    <submittedName>
        <fullName evidence="1">Uncharacterized protein</fullName>
    </submittedName>
</protein>
<proteinExistence type="predicted"/>
<dbReference type="OrthoDB" id="5590282at2759"/>
<dbReference type="Proteomes" id="UP000653305">
    <property type="component" value="Unassembled WGS sequence"/>
</dbReference>
<evidence type="ECO:0000313" key="2">
    <source>
        <dbReference type="Proteomes" id="UP000653305"/>
    </source>
</evidence>
<dbReference type="EMBL" id="BMAC01001609">
    <property type="protein sequence ID" value="GFQ07617.1"/>
    <property type="molecule type" value="Genomic_DNA"/>
</dbReference>
<keyword evidence="2" id="KW-1185">Reference proteome</keyword>
<dbReference type="AlphaFoldDB" id="A0A830D7C6"/>
<name>A0A830D7C6_9LAMI</name>
<reference evidence="1" key="1">
    <citation type="submission" date="2020-07" db="EMBL/GenBank/DDBJ databases">
        <title>Ethylene signaling mediates host invasion by parasitic plants.</title>
        <authorList>
            <person name="Yoshida S."/>
        </authorList>
    </citation>
    <scope>NUCLEOTIDE SEQUENCE</scope>
    <source>
        <strain evidence="1">Okayama</strain>
    </source>
</reference>
<evidence type="ECO:0000313" key="1">
    <source>
        <dbReference type="EMBL" id="GFQ07617.1"/>
    </source>
</evidence>